<dbReference type="PROSITE" id="PS50878">
    <property type="entry name" value="RT_POL"/>
    <property type="match status" value="1"/>
</dbReference>
<comment type="caution">
    <text evidence="8">The sequence shown here is derived from an EMBL/GenBank/DDBJ whole genome shotgun (WGS) entry which is preliminary data.</text>
</comment>
<evidence type="ECO:0000256" key="3">
    <source>
        <dbReference type="ARBA" id="ARBA00022722"/>
    </source>
</evidence>
<sequence length="551" mass="64400">MASKEIIVPATEPTDWRNPIVDGPKTNGDIRICMDPRNLNKYVKRELFHILTYDNLLSQLSGAKYFTLLNASSAFLQIPTIYESSLLCTITITFGRYRYLQLPYGLTSSPEMFQHYIHEVLDELWHHDNLNIVLTKVKHSGLTLNKEKSVFCVNKIKFLEHLISADGISPDENKTRAISNMKPIKNKKELQRFLGMVVYLAQFIPNLSQESSILRRLLSDKIEWIKTQTEESCFKQIKQLGLCAMISQDNKQTEFASISLTQTQQKYNQIEKELLALVFGCERFNFYLFGQNFNIETDHQQLLGLLKKPLDEMSPRIQRLAISLLRYQFKPHYFPGKNLKVPDTLINLRVFSVVTTSKASKQRLQEAINKDMKLQEIKYYVLNGWPSHKSTVPSELKKYWPIKNDIFLHQNILFYQKRLLVSEVLRKKFFDIIHQFHQGVVSCKRKAQEAIYYLDLKAIKNKKDPFIAVLDYNSTPKQNLQAPSVLLMGRRIRTTLPTSTALLQPLYLIEKLKRRLERNKIKQKLYYDRSSRKLPELHTGQPLLIQEKIRN</sequence>
<dbReference type="CDD" id="cd01647">
    <property type="entry name" value="RT_LTR"/>
    <property type="match status" value="1"/>
</dbReference>
<dbReference type="OrthoDB" id="6758090at2759"/>
<dbReference type="InterPro" id="IPR041373">
    <property type="entry name" value="RT_RNaseH"/>
</dbReference>
<keyword evidence="6" id="KW-0695">RNA-directed DNA polymerase</keyword>
<dbReference type="PANTHER" id="PTHR37984:SF5">
    <property type="entry name" value="PROTEIN NYNRIN-LIKE"/>
    <property type="match status" value="1"/>
</dbReference>
<evidence type="ECO:0000256" key="6">
    <source>
        <dbReference type="ARBA" id="ARBA00022918"/>
    </source>
</evidence>
<dbReference type="CDD" id="cd09274">
    <property type="entry name" value="RNase_HI_RT_Ty3"/>
    <property type="match status" value="1"/>
</dbReference>
<keyword evidence="3" id="KW-0540">Nuclease</keyword>
<accession>A0A8K0GCN2</accession>
<dbReference type="GO" id="GO:0003964">
    <property type="term" value="F:RNA-directed DNA polymerase activity"/>
    <property type="evidence" value="ECO:0007669"/>
    <property type="project" value="UniProtKB-KW"/>
</dbReference>
<evidence type="ECO:0000259" key="7">
    <source>
        <dbReference type="PROSITE" id="PS50878"/>
    </source>
</evidence>
<dbReference type="SUPFAM" id="SSF56672">
    <property type="entry name" value="DNA/RNA polymerases"/>
    <property type="match status" value="1"/>
</dbReference>
<reference evidence="8" key="1">
    <citation type="submission" date="2019-08" db="EMBL/GenBank/DDBJ databases">
        <title>The genome of the North American firefly Photinus pyralis.</title>
        <authorList>
            <consortium name="Photinus pyralis genome working group"/>
            <person name="Fallon T.R."/>
            <person name="Sander Lower S.E."/>
            <person name="Weng J.-K."/>
        </authorList>
    </citation>
    <scope>NUCLEOTIDE SEQUENCE</scope>
    <source>
        <strain evidence="8">TRF0915ILg1</strain>
        <tissue evidence="8">Whole body</tissue>
    </source>
</reference>
<dbReference type="InterPro" id="IPR050951">
    <property type="entry name" value="Retrovirus_Pol_polyprotein"/>
</dbReference>
<evidence type="ECO:0000256" key="2">
    <source>
        <dbReference type="ARBA" id="ARBA00022695"/>
    </source>
</evidence>
<keyword evidence="2" id="KW-0548">Nucleotidyltransferase</keyword>
<dbReference type="PANTHER" id="PTHR37984">
    <property type="entry name" value="PROTEIN CBG26694"/>
    <property type="match status" value="1"/>
</dbReference>
<dbReference type="GO" id="GO:0016787">
    <property type="term" value="F:hydrolase activity"/>
    <property type="evidence" value="ECO:0007669"/>
    <property type="project" value="UniProtKB-KW"/>
</dbReference>
<name>A0A8K0GCN2_IGNLU</name>
<evidence type="ECO:0000256" key="4">
    <source>
        <dbReference type="ARBA" id="ARBA00022759"/>
    </source>
</evidence>
<keyword evidence="1" id="KW-0808">Transferase</keyword>
<dbReference type="InterPro" id="IPR000477">
    <property type="entry name" value="RT_dom"/>
</dbReference>
<evidence type="ECO:0000313" key="8">
    <source>
        <dbReference type="EMBL" id="KAF2894674.1"/>
    </source>
</evidence>
<dbReference type="Pfam" id="PF17917">
    <property type="entry name" value="RT_RNaseH"/>
    <property type="match status" value="1"/>
</dbReference>
<dbReference type="Proteomes" id="UP000801492">
    <property type="component" value="Unassembled WGS sequence"/>
</dbReference>
<dbReference type="Gene3D" id="3.10.10.10">
    <property type="entry name" value="HIV Type 1 Reverse Transcriptase, subunit A, domain 1"/>
    <property type="match status" value="1"/>
</dbReference>
<evidence type="ECO:0000256" key="5">
    <source>
        <dbReference type="ARBA" id="ARBA00022801"/>
    </source>
</evidence>
<dbReference type="EMBL" id="VTPC01006778">
    <property type="protein sequence ID" value="KAF2894674.1"/>
    <property type="molecule type" value="Genomic_DNA"/>
</dbReference>
<dbReference type="AlphaFoldDB" id="A0A8K0GCN2"/>
<dbReference type="Gene3D" id="3.30.70.270">
    <property type="match status" value="2"/>
</dbReference>
<feature type="domain" description="Reverse transcriptase" evidence="7">
    <location>
        <begin position="4"/>
        <end position="198"/>
    </location>
</feature>
<dbReference type="InterPro" id="IPR043128">
    <property type="entry name" value="Rev_trsase/Diguanyl_cyclase"/>
</dbReference>
<proteinExistence type="predicted"/>
<gene>
    <name evidence="8" type="ORF">ILUMI_11501</name>
</gene>
<dbReference type="GO" id="GO:0004519">
    <property type="term" value="F:endonuclease activity"/>
    <property type="evidence" value="ECO:0007669"/>
    <property type="project" value="UniProtKB-KW"/>
</dbReference>
<protein>
    <recommendedName>
        <fullName evidence="7">Reverse transcriptase domain-containing protein</fullName>
    </recommendedName>
</protein>
<keyword evidence="9" id="KW-1185">Reference proteome</keyword>
<evidence type="ECO:0000256" key="1">
    <source>
        <dbReference type="ARBA" id="ARBA00022679"/>
    </source>
</evidence>
<evidence type="ECO:0000313" key="9">
    <source>
        <dbReference type="Proteomes" id="UP000801492"/>
    </source>
</evidence>
<keyword evidence="5" id="KW-0378">Hydrolase</keyword>
<dbReference type="InterPro" id="IPR043502">
    <property type="entry name" value="DNA/RNA_pol_sf"/>
</dbReference>
<organism evidence="8 9">
    <name type="scientific">Ignelater luminosus</name>
    <name type="common">Cucubano</name>
    <name type="synonym">Pyrophorus luminosus</name>
    <dbReference type="NCBI Taxonomy" id="2038154"/>
    <lineage>
        <taxon>Eukaryota</taxon>
        <taxon>Metazoa</taxon>
        <taxon>Ecdysozoa</taxon>
        <taxon>Arthropoda</taxon>
        <taxon>Hexapoda</taxon>
        <taxon>Insecta</taxon>
        <taxon>Pterygota</taxon>
        <taxon>Neoptera</taxon>
        <taxon>Endopterygota</taxon>
        <taxon>Coleoptera</taxon>
        <taxon>Polyphaga</taxon>
        <taxon>Elateriformia</taxon>
        <taxon>Elateroidea</taxon>
        <taxon>Elateridae</taxon>
        <taxon>Agrypninae</taxon>
        <taxon>Pyrophorini</taxon>
        <taxon>Ignelater</taxon>
    </lineage>
</organism>
<keyword evidence="4" id="KW-0255">Endonuclease</keyword>
<dbReference type="Pfam" id="PF00078">
    <property type="entry name" value="RVT_1"/>
    <property type="match status" value="1"/>
</dbReference>